<dbReference type="AntiFam" id="ANF00006">
    <property type="entry name" value="Translation of CRISPR region"/>
</dbReference>
<sequence length="342" mass="37014">MGRPTRIIPAYAGQLALGRRRVGRRPDHPRIRGATPRIHNTSISVRGSSPHTRGNCGNQLSQARPRRIIPAYAGQLDTRSQPLTPNADHPRIRGATAWSRGGSAVSGGSSPHTRGNFGGGDGVGEHDRIIPAYAGQLWPPTSPNRTTSDHPRIRGATALASCDKRFASGSSPHTRGNCRLCGSHGLLGRIIPAYAGQLCGWRTCAAHIADHPRIRGATRVVQALLKKKDGSSPHTRGNFFLILQFARQPPDHPRIRGATSCSATSCDCNSGSSPHTRGNSLCHERVHHRPRIIPAYAGQLRACIHKCVRRADHPRIRGATRPRIARSTRTDGSSPHTRGNFE</sequence>
<keyword evidence="3" id="KW-1185">Reference proteome</keyword>
<feature type="region of interest" description="Disordered" evidence="1">
    <location>
        <begin position="78"/>
        <end position="124"/>
    </location>
</feature>
<name>A0A087AT69_9BIFI</name>
<dbReference type="EMBL" id="JGYV01000013">
    <property type="protein sequence ID" value="KFI61969.1"/>
    <property type="molecule type" value="Genomic_DNA"/>
</dbReference>
<feature type="compositionally biased region" description="Basic residues" evidence="1">
    <location>
        <begin position="317"/>
        <end position="326"/>
    </location>
</feature>
<dbReference type="AlphaFoldDB" id="A0A087AT69"/>
<dbReference type="AntiFam" id="ANF00057">
    <property type="entry name" value="Translation of E. coli type CRISPR repeat"/>
</dbReference>
<proteinExistence type="predicted"/>
<protein>
    <submittedName>
        <fullName evidence="2">Uncharacterized protein</fullName>
    </submittedName>
</protein>
<organism evidence="2 3">
    <name type="scientific">Bifidobacterium cuniculi</name>
    <dbReference type="NCBI Taxonomy" id="1688"/>
    <lineage>
        <taxon>Bacteria</taxon>
        <taxon>Bacillati</taxon>
        <taxon>Actinomycetota</taxon>
        <taxon>Actinomycetes</taxon>
        <taxon>Bifidobacteriales</taxon>
        <taxon>Bifidobacteriaceae</taxon>
        <taxon>Bifidobacterium</taxon>
    </lineage>
</organism>
<dbReference type="STRING" id="1688.BCUN_1810"/>
<feature type="region of interest" description="Disordered" evidence="1">
    <location>
        <begin position="41"/>
        <end position="60"/>
    </location>
</feature>
<feature type="region of interest" description="Disordered" evidence="1">
    <location>
        <begin position="317"/>
        <end position="342"/>
    </location>
</feature>
<evidence type="ECO:0000313" key="3">
    <source>
        <dbReference type="Proteomes" id="UP000029067"/>
    </source>
</evidence>
<comment type="caution">
    <text evidence="2">The sequence shown here is derived from an EMBL/GenBank/DDBJ whole genome shotgun (WGS) entry which is preliminary data.</text>
</comment>
<reference evidence="2 3" key="1">
    <citation type="submission" date="2014-03" db="EMBL/GenBank/DDBJ databases">
        <title>Genomics of Bifidobacteria.</title>
        <authorList>
            <person name="Ventura M."/>
            <person name="Milani C."/>
            <person name="Lugli G.A."/>
        </authorList>
    </citation>
    <scope>NUCLEOTIDE SEQUENCE [LARGE SCALE GENOMIC DNA]</scope>
    <source>
        <strain evidence="2 3">LMG 10738</strain>
    </source>
</reference>
<evidence type="ECO:0000256" key="1">
    <source>
        <dbReference type="SAM" id="MobiDB-lite"/>
    </source>
</evidence>
<dbReference type="eggNOG" id="ENOG5032SNQ">
    <property type="taxonomic scope" value="Bacteria"/>
</dbReference>
<feature type="compositionally biased region" description="Low complexity" evidence="1">
    <location>
        <begin position="99"/>
        <end position="110"/>
    </location>
</feature>
<dbReference type="Proteomes" id="UP000029067">
    <property type="component" value="Unassembled WGS sequence"/>
</dbReference>
<gene>
    <name evidence="2" type="ORF">BCUN_1810</name>
</gene>
<accession>A0A087AT69</accession>
<feature type="compositionally biased region" description="Polar residues" evidence="1">
    <location>
        <begin position="330"/>
        <end position="342"/>
    </location>
</feature>
<evidence type="ECO:0000313" key="2">
    <source>
        <dbReference type="EMBL" id="KFI61969.1"/>
    </source>
</evidence>